<evidence type="ECO:0000313" key="2">
    <source>
        <dbReference type="Proteomes" id="UP000193409"/>
    </source>
</evidence>
<protein>
    <submittedName>
        <fullName evidence="1">Uncharacterized protein</fullName>
    </submittedName>
</protein>
<sequence>MSLITPFGGRSAQDEILAAANEHLERLIRTVRLLTNQLEAGEFKDLAETTKVVRDAGAALQIAFRERENVEKLRRKDAGIVHDYAIDFDAARDEIGRRLDCLRAARNADGLP</sequence>
<dbReference type="RefSeq" id="WP_139838550.1">
    <property type="nucleotide sequence ID" value="NZ_FWFQ01000004.1"/>
</dbReference>
<accession>A0A1Y5RSG7</accession>
<dbReference type="AlphaFoldDB" id="A0A1Y5RSG7"/>
<organism evidence="1 2">
    <name type="scientific">Pseudoruegeria aquimaris</name>
    <dbReference type="NCBI Taxonomy" id="393663"/>
    <lineage>
        <taxon>Bacteria</taxon>
        <taxon>Pseudomonadati</taxon>
        <taxon>Pseudomonadota</taxon>
        <taxon>Alphaproteobacteria</taxon>
        <taxon>Rhodobacterales</taxon>
        <taxon>Roseobacteraceae</taxon>
        <taxon>Pseudoruegeria</taxon>
    </lineage>
</organism>
<dbReference type="Proteomes" id="UP000193409">
    <property type="component" value="Unassembled WGS sequence"/>
</dbReference>
<dbReference type="EMBL" id="FWFQ01000004">
    <property type="protein sequence ID" value="SLN21630.1"/>
    <property type="molecule type" value="Genomic_DNA"/>
</dbReference>
<gene>
    <name evidence="1" type="ORF">PSA7680_00808</name>
</gene>
<name>A0A1Y5RSG7_9RHOB</name>
<evidence type="ECO:0000313" key="1">
    <source>
        <dbReference type="EMBL" id="SLN21630.1"/>
    </source>
</evidence>
<dbReference type="OrthoDB" id="7873197at2"/>
<reference evidence="1 2" key="1">
    <citation type="submission" date="2017-03" db="EMBL/GenBank/DDBJ databases">
        <authorList>
            <person name="Afonso C.L."/>
            <person name="Miller P.J."/>
            <person name="Scott M.A."/>
            <person name="Spackman E."/>
            <person name="Goraichik I."/>
            <person name="Dimitrov K.M."/>
            <person name="Suarez D.L."/>
            <person name="Swayne D.E."/>
        </authorList>
    </citation>
    <scope>NUCLEOTIDE SEQUENCE [LARGE SCALE GENOMIC DNA]</scope>
    <source>
        <strain evidence="1 2">CECT 7680</strain>
    </source>
</reference>
<keyword evidence="2" id="KW-1185">Reference proteome</keyword>
<proteinExistence type="predicted"/>